<evidence type="ECO:0000256" key="3">
    <source>
        <dbReference type="RuleBase" id="RU000363"/>
    </source>
</evidence>
<accession>A0A7V3E6Z8</accession>
<gene>
    <name evidence="4" type="ORF">ENS31_08430</name>
</gene>
<dbReference type="GO" id="GO:0016020">
    <property type="term" value="C:membrane"/>
    <property type="evidence" value="ECO:0007669"/>
    <property type="project" value="TreeGrafter"/>
</dbReference>
<sequence length="237" mass="25767">MNSSNGIWITGASSGIGRAAAAEFAKVGCKVFASARRNVELERLNAELEKENRSVEIFPCNVASYQNVESVFKKISANNKIDCLVNNAGVTTFKLAVENSINEINDIITTNLLGSIYTIKAVLPHMIANGGGTIINILSVVAKSVYTKSSAYTASKMGLLGYANSLREEVRQHNIRIINIIPGATETPMWPGKIRENYADKMMSTVDVARIVVWSYLQKGNAVAEEIVVRPITGDLK</sequence>
<dbReference type="PROSITE" id="PS00061">
    <property type="entry name" value="ADH_SHORT"/>
    <property type="match status" value="1"/>
</dbReference>
<evidence type="ECO:0000256" key="2">
    <source>
        <dbReference type="ARBA" id="ARBA00023002"/>
    </source>
</evidence>
<dbReference type="InterPro" id="IPR020904">
    <property type="entry name" value="Sc_DH/Rdtase_CS"/>
</dbReference>
<dbReference type="PANTHER" id="PTHR44196:SF1">
    <property type="entry name" value="DEHYDROGENASE_REDUCTASE SDR FAMILY MEMBER 7B"/>
    <property type="match status" value="1"/>
</dbReference>
<dbReference type="PRINTS" id="PR00081">
    <property type="entry name" value="GDHRDH"/>
</dbReference>
<dbReference type="InterPro" id="IPR002347">
    <property type="entry name" value="SDR_fam"/>
</dbReference>
<evidence type="ECO:0000313" key="4">
    <source>
        <dbReference type="EMBL" id="HFI91535.1"/>
    </source>
</evidence>
<dbReference type="CDD" id="cd05233">
    <property type="entry name" value="SDR_c"/>
    <property type="match status" value="1"/>
</dbReference>
<organism evidence="4">
    <name type="scientific">Ignavibacterium album</name>
    <dbReference type="NCBI Taxonomy" id="591197"/>
    <lineage>
        <taxon>Bacteria</taxon>
        <taxon>Pseudomonadati</taxon>
        <taxon>Ignavibacteriota</taxon>
        <taxon>Ignavibacteria</taxon>
        <taxon>Ignavibacteriales</taxon>
        <taxon>Ignavibacteriaceae</taxon>
        <taxon>Ignavibacterium</taxon>
    </lineage>
</organism>
<dbReference type="GO" id="GO:0016491">
    <property type="term" value="F:oxidoreductase activity"/>
    <property type="evidence" value="ECO:0007669"/>
    <property type="project" value="UniProtKB-KW"/>
</dbReference>
<keyword evidence="2" id="KW-0560">Oxidoreductase</keyword>
<name>A0A7V3E6Z8_9BACT</name>
<proteinExistence type="inferred from homology"/>
<dbReference type="PRINTS" id="PR00080">
    <property type="entry name" value="SDRFAMILY"/>
</dbReference>
<comment type="similarity">
    <text evidence="1 3">Belongs to the short-chain dehydrogenases/reductases (SDR) family.</text>
</comment>
<reference evidence="4" key="1">
    <citation type="journal article" date="2020" name="mSystems">
        <title>Genome- and Community-Level Interaction Insights into Carbon Utilization and Element Cycling Functions of Hydrothermarchaeota in Hydrothermal Sediment.</title>
        <authorList>
            <person name="Zhou Z."/>
            <person name="Liu Y."/>
            <person name="Xu W."/>
            <person name="Pan J."/>
            <person name="Luo Z.H."/>
            <person name="Li M."/>
        </authorList>
    </citation>
    <scope>NUCLEOTIDE SEQUENCE [LARGE SCALE GENOMIC DNA]</scope>
    <source>
        <strain evidence="4">SpSt-479</strain>
    </source>
</reference>
<dbReference type="Gene3D" id="3.40.50.720">
    <property type="entry name" value="NAD(P)-binding Rossmann-like Domain"/>
    <property type="match status" value="1"/>
</dbReference>
<dbReference type="InterPro" id="IPR036291">
    <property type="entry name" value="NAD(P)-bd_dom_sf"/>
</dbReference>
<dbReference type="Pfam" id="PF00106">
    <property type="entry name" value="adh_short"/>
    <property type="match status" value="1"/>
</dbReference>
<dbReference type="SUPFAM" id="SSF51735">
    <property type="entry name" value="NAD(P)-binding Rossmann-fold domains"/>
    <property type="match status" value="1"/>
</dbReference>
<dbReference type="AlphaFoldDB" id="A0A7V3E6Z8"/>
<dbReference type="PANTHER" id="PTHR44196">
    <property type="entry name" value="DEHYDROGENASE/REDUCTASE SDR FAMILY MEMBER 7B"/>
    <property type="match status" value="1"/>
</dbReference>
<comment type="caution">
    <text evidence="4">The sequence shown here is derived from an EMBL/GenBank/DDBJ whole genome shotgun (WGS) entry which is preliminary data.</text>
</comment>
<protein>
    <submittedName>
        <fullName evidence="4">SDR family oxidoreductase</fullName>
    </submittedName>
</protein>
<evidence type="ECO:0000256" key="1">
    <source>
        <dbReference type="ARBA" id="ARBA00006484"/>
    </source>
</evidence>
<dbReference type="EMBL" id="DSUJ01000008">
    <property type="protein sequence ID" value="HFI91535.1"/>
    <property type="molecule type" value="Genomic_DNA"/>
</dbReference>